<keyword evidence="3" id="KW-1185">Reference proteome</keyword>
<accession>A0A1M6W152</accession>
<protein>
    <submittedName>
        <fullName evidence="2">YlqD protein</fullName>
    </submittedName>
</protein>
<dbReference type="AlphaFoldDB" id="A0A1M6W152"/>
<dbReference type="Proteomes" id="UP000183997">
    <property type="component" value="Unassembled WGS sequence"/>
</dbReference>
<name>A0A1M6W152_9FIRM</name>
<evidence type="ECO:0000256" key="1">
    <source>
        <dbReference type="SAM" id="Coils"/>
    </source>
</evidence>
<dbReference type="Gene3D" id="6.10.140.1110">
    <property type="match status" value="1"/>
</dbReference>
<dbReference type="Pfam" id="PF11068">
    <property type="entry name" value="YlqD"/>
    <property type="match status" value="1"/>
</dbReference>
<sequence length="139" mass="15835">MLTITRPVMVKVRITDSYKKDLALELQQGVAKMELELQQLELQNRRLQELAQKNPNSVEKALVQIEQEKQKRLDTRVKLLDKIKEVANLANGNEVLHGQVESLVEVQLGDDWQKLMNAEIIVEDGKIVEIRTLQPGGSL</sequence>
<organism evidence="2 3">
    <name type="scientific">Desulforamulus aeronauticus DSM 10349</name>
    <dbReference type="NCBI Taxonomy" id="1121421"/>
    <lineage>
        <taxon>Bacteria</taxon>
        <taxon>Bacillati</taxon>
        <taxon>Bacillota</taxon>
        <taxon>Clostridia</taxon>
        <taxon>Eubacteriales</taxon>
        <taxon>Peptococcaceae</taxon>
        <taxon>Desulforamulus</taxon>
    </lineage>
</organism>
<dbReference type="EMBL" id="FRAR01000027">
    <property type="protein sequence ID" value="SHK87255.1"/>
    <property type="molecule type" value="Genomic_DNA"/>
</dbReference>
<evidence type="ECO:0000313" key="2">
    <source>
        <dbReference type="EMBL" id="SHK87255.1"/>
    </source>
</evidence>
<feature type="coiled-coil region" evidence="1">
    <location>
        <begin position="23"/>
        <end position="53"/>
    </location>
</feature>
<evidence type="ECO:0000313" key="3">
    <source>
        <dbReference type="Proteomes" id="UP000183997"/>
    </source>
</evidence>
<reference evidence="3" key="1">
    <citation type="submission" date="2016-11" db="EMBL/GenBank/DDBJ databases">
        <authorList>
            <person name="Varghese N."/>
            <person name="Submissions S."/>
        </authorList>
    </citation>
    <scope>NUCLEOTIDE SEQUENCE [LARGE SCALE GENOMIC DNA]</scope>
    <source>
        <strain evidence="3">DSM 10349</strain>
    </source>
</reference>
<dbReference type="InterPro" id="IPR021297">
    <property type="entry name" value="YlqD"/>
</dbReference>
<dbReference type="OrthoDB" id="1682134at2"/>
<dbReference type="STRING" id="1121421.SAMN02745123_03430"/>
<dbReference type="RefSeq" id="WP_072916816.1">
    <property type="nucleotide sequence ID" value="NZ_FRAR01000027.1"/>
</dbReference>
<gene>
    <name evidence="2" type="ORF">SAMN02745123_03430</name>
</gene>
<proteinExistence type="predicted"/>
<keyword evidence="1" id="KW-0175">Coiled coil</keyword>